<dbReference type="EMBL" id="VSRR010015148">
    <property type="protein sequence ID" value="MPC57868.1"/>
    <property type="molecule type" value="Genomic_DNA"/>
</dbReference>
<name>A0A5B7GLK9_PORTR</name>
<reference evidence="1 2" key="1">
    <citation type="submission" date="2019-05" db="EMBL/GenBank/DDBJ databases">
        <title>Another draft genome of Portunus trituberculatus and its Hox gene families provides insights of decapod evolution.</title>
        <authorList>
            <person name="Jeong J.-H."/>
            <person name="Song I."/>
            <person name="Kim S."/>
            <person name="Choi T."/>
            <person name="Kim D."/>
            <person name="Ryu S."/>
            <person name="Kim W."/>
        </authorList>
    </citation>
    <scope>NUCLEOTIDE SEQUENCE [LARGE SCALE GENOMIC DNA]</scope>
    <source>
        <tissue evidence="1">Muscle</tissue>
    </source>
</reference>
<gene>
    <name evidence="1" type="ORF">E2C01_051857</name>
</gene>
<protein>
    <submittedName>
        <fullName evidence="1">Uncharacterized protein</fullName>
    </submittedName>
</protein>
<organism evidence="1 2">
    <name type="scientific">Portunus trituberculatus</name>
    <name type="common">Swimming crab</name>
    <name type="synonym">Neptunus trituberculatus</name>
    <dbReference type="NCBI Taxonomy" id="210409"/>
    <lineage>
        <taxon>Eukaryota</taxon>
        <taxon>Metazoa</taxon>
        <taxon>Ecdysozoa</taxon>
        <taxon>Arthropoda</taxon>
        <taxon>Crustacea</taxon>
        <taxon>Multicrustacea</taxon>
        <taxon>Malacostraca</taxon>
        <taxon>Eumalacostraca</taxon>
        <taxon>Eucarida</taxon>
        <taxon>Decapoda</taxon>
        <taxon>Pleocyemata</taxon>
        <taxon>Brachyura</taxon>
        <taxon>Eubrachyura</taxon>
        <taxon>Portunoidea</taxon>
        <taxon>Portunidae</taxon>
        <taxon>Portuninae</taxon>
        <taxon>Portunus</taxon>
    </lineage>
</organism>
<proteinExistence type="predicted"/>
<sequence>MPAGLVCSPLAKIIVFKCKILRSNNDLNACESSNIR</sequence>
<keyword evidence="2" id="KW-1185">Reference proteome</keyword>
<comment type="caution">
    <text evidence="1">The sequence shown here is derived from an EMBL/GenBank/DDBJ whole genome shotgun (WGS) entry which is preliminary data.</text>
</comment>
<dbReference type="AlphaFoldDB" id="A0A5B7GLK9"/>
<accession>A0A5B7GLK9</accession>
<evidence type="ECO:0000313" key="2">
    <source>
        <dbReference type="Proteomes" id="UP000324222"/>
    </source>
</evidence>
<dbReference type="Proteomes" id="UP000324222">
    <property type="component" value="Unassembled WGS sequence"/>
</dbReference>
<evidence type="ECO:0000313" key="1">
    <source>
        <dbReference type="EMBL" id="MPC57868.1"/>
    </source>
</evidence>